<gene>
    <name evidence="7" type="ORF">N1851_026404</name>
</gene>
<evidence type="ECO:0000256" key="3">
    <source>
        <dbReference type="ARBA" id="ARBA00022833"/>
    </source>
</evidence>
<evidence type="ECO:0000313" key="8">
    <source>
        <dbReference type="Proteomes" id="UP001174136"/>
    </source>
</evidence>
<name>A0AA47NT06_MERPO</name>
<evidence type="ECO:0000256" key="5">
    <source>
        <dbReference type="SAM" id="MobiDB-lite"/>
    </source>
</evidence>
<sequence>MVKRCCYGTCNTDRRYKDRVENPTKDVGKCLRWIKLCGRPHQQLNVNKLKKHGTAKHFYVCSKHFVEGIPTLDHPDPLPASPLDRPSSVRRPPKLRREPQPPRKSATAETIR</sequence>
<organism evidence="7 8">
    <name type="scientific">Merluccius polli</name>
    <name type="common">Benguela hake</name>
    <name type="synonym">Merluccius cadenati</name>
    <dbReference type="NCBI Taxonomy" id="89951"/>
    <lineage>
        <taxon>Eukaryota</taxon>
        <taxon>Metazoa</taxon>
        <taxon>Chordata</taxon>
        <taxon>Craniata</taxon>
        <taxon>Vertebrata</taxon>
        <taxon>Euteleostomi</taxon>
        <taxon>Actinopterygii</taxon>
        <taxon>Neopterygii</taxon>
        <taxon>Teleostei</taxon>
        <taxon>Neoteleostei</taxon>
        <taxon>Acanthomorphata</taxon>
        <taxon>Zeiogadaria</taxon>
        <taxon>Gadariae</taxon>
        <taxon>Gadiformes</taxon>
        <taxon>Gadoidei</taxon>
        <taxon>Merlucciidae</taxon>
        <taxon>Merluccius</taxon>
    </lineage>
</organism>
<dbReference type="Proteomes" id="UP001174136">
    <property type="component" value="Unassembled WGS sequence"/>
</dbReference>
<accession>A0AA47NT06</accession>
<proteinExistence type="predicted"/>
<dbReference type="GO" id="GO:0008270">
    <property type="term" value="F:zinc ion binding"/>
    <property type="evidence" value="ECO:0007669"/>
    <property type="project" value="UniProtKB-KW"/>
</dbReference>
<evidence type="ECO:0000256" key="1">
    <source>
        <dbReference type="ARBA" id="ARBA00022723"/>
    </source>
</evidence>
<reference evidence="7" key="1">
    <citation type="journal article" date="2023" name="Front. Mar. Sci.">
        <title>A new Merluccius polli reference genome to investigate the effects of global change in West African waters.</title>
        <authorList>
            <person name="Mateo J.L."/>
            <person name="Blanco-Fernandez C."/>
            <person name="Garcia-Vazquez E."/>
            <person name="Machado-Schiaffino G."/>
        </authorList>
    </citation>
    <scope>NUCLEOTIDE SEQUENCE</scope>
    <source>
        <strain evidence="7">C29</strain>
        <tissue evidence="7">Fin</tissue>
    </source>
</reference>
<keyword evidence="3" id="KW-0862">Zinc</keyword>
<dbReference type="InterPro" id="IPR006612">
    <property type="entry name" value="THAP_Znf"/>
</dbReference>
<dbReference type="Pfam" id="PF05485">
    <property type="entry name" value="THAP"/>
    <property type="match status" value="1"/>
</dbReference>
<evidence type="ECO:0000313" key="7">
    <source>
        <dbReference type="EMBL" id="KAK0137386.1"/>
    </source>
</evidence>
<keyword evidence="2" id="KW-0863">Zinc-finger</keyword>
<evidence type="ECO:0000256" key="2">
    <source>
        <dbReference type="ARBA" id="ARBA00022771"/>
    </source>
</evidence>
<feature type="region of interest" description="Disordered" evidence="5">
    <location>
        <begin position="72"/>
        <end position="112"/>
    </location>
</feature>
<dbReference type="GO" id="GO:0003677">
    <property type="term" value="F:DNA binding"/>
    <property type="evidence" value="ECO:0007669"/>
    <property type="project" value="UniProtKB-KW"/>
</dbReference>
<dbReference type="AlphaFoldDB" id="A0AA47NT06"/>
<feature type="domain" description="THAP-type" evidence="6">
    <location>
        <begin position="5"/>
        <end position="67"/>
    </location>
</feature>
<comment type="caution">
    <text evidence="7">The sequence shown here is derived from an EMBL/GenBank/DDBJ whole genome shotgun (WGS) entry which is preliminary data.</text>
</comment>
<keyword evidence="4" id="KW-0238">DNA-binding</keyword>
<protein>
    <recommendedName>
        <fullName evidence="6">THAP-type domain-containing protein</fullName>
    </recommendedName>
</protein>
<dbReference type="EMBL" id="JAOPHQ010004887">
    <property type="protein sequence ID" value="KAK0137386.1"/>
    <property type="molecule type" value="Genomic_DNA"/>
</dbReference>
<dbReference type="SUPFAM" id="SSF57716">
    <property type="entry name" value="Glucocorticoid receptor-like (DNA-binding domain)"/>
    <property type="match status" value="1"/>
</dbReference>
<evidence type="ECO:0000259" key="6">
    <source>
        <dbReference type="Pfam" id="PF05485"/>
    </source>
</evidence>
<keyword evidence="1" id="KW-0479">Metal-binding</keyword>
<keyword evidence="8" id="KW-1185">Reference proteome</keyword>
<evidence type="ECO:0000256" key="4">
    <source>
        <dbReference type="ARBA" id="ARBA00023125"/>
    </source>
</evidence>